<keyword evidence="2" id="KW-1185">Reference proteome</keyword>
<accession>A0AAE9YFH2</accession>
<dbReference type="RefSeq" id="YP_012772495.1">
    <property type="nucleotide sequence ID" value="NC_111398.1"/>
</dbReference>
<protein>
    <submittedName>
        <fullName evidence="1">Uncharacterized protein</fullName>
    </submittedName>
</protein>
<name>A0AAE9YFH2_9CAUD</name>
<proteinExistence type="predicted"/>
<sequence>MKISELRQMQDEFDGFLTAEDVDVFIKSDERPDL</sequence>
<organism evidence="1 2">
    <name type="scientific">Salmonella phage GSW6</name>
    <dbReference type="NCBI Taxonomy" id="3025422"/>
    <lineage>
        <taxon>Viruses</taxon>
        <taxon>Duplodnaviria</taxon>
        <taxon>Heunggongvirae</taxon>
        <taxon>Uroviricota</taxon>
        <taxon>Caudoviricetes</taxon>
        <taxon>Demerecviridae</taxon>
        <taxon>Markadamsvirinae</taxon>
        <taxon>Epseptimavirus</taxon>
        <taxon>Epseptimavirus GSW6</taxon>
    </lineage>
</organism>
<evidence type="ECO:0000313" key="1">
    <source>
        <dbReference type="EMBL" id="WCX68748.1"/>
    </source>
</evidence>
<dbReference type="Proteomes" id="UP001217333">
    <property type="component" value="Segment"/>
</dbReference>
<evidence type="ECO:0000313" key="2">
    <source>
        <dbReference type="Proteomes" id="UP001217333"/>
    </source>
</evidence>
<reference evidence="1" key="1">
    <citation type="submission" date="2023-01" db="EMBL/GenBank/DDBJ databases">
        <authorList>
            <person name="Bringhurst R.M."/>
            <person name="Homer T.E."/>
        </authorList>
    </citation>
    <scope>NUCLEOTIDE SEQUENCE</scope>
</reference>
<dbReference type="EMBL" id="OQ362005">
    <property type="protein sequence ID" value="WCX68748.1"/>
    <property type="molecule type" value="Genomic_DNA"/>
</dbReference>